<sequence>MHYTFFGKHGKKVTNRRRTLCCGRTPTRLARLQDLDGINEEAEMFEYMHVDDDVITDGALSLEEIVEECSKNADSQDSVNESIDIDEEEADPVEPPVKCMEAARAMDTVRRFVEKNFADHNILKHSDALDDAIYQFRTKNLIQKKLTNFSL</sequence>
<feature type="compositionally biased region" description="Acidic residues" evidence="1">
    <location>
        <begin position="83"/>
        <end position="92"/>
    </location>
</feature>
<feature type="compositionally biased region" description="Polar residues" evidence="1">
    <location>
        <begin position="72"/>
        <end position="81"/>
    </location>
</feature>
<proteinExistence type="predicted"/>
<name>A0A915EEY0_9BILA</name>
<evidence type="ECO:0000313" key="3">
    <source>
        <dbReference type="WBParaSite" id="jg4600"/>
    </source>
</evidence>
<dbReference type="WBParaSite" id="jg4600">
    <property type="protein sequence ID" value="jg4600"/>
    <property type="gene ID" value="jg4600"/>
</dbReference>
<feature type="region of interest" description="Disordered" evidence="1">
    <location>
        <begin position="70"/>
        <end position="93"/>
    </location>
</feature>
<protein>
    <submittedName>
        <fullName evidence="3">Uncharacterized protein</fullName>
    </submittedName>
</protein>
<reference evidence="3" key="1">
    <citation type="submission" date="2022-11" db="UniProtKB">
        <authorList>
            <consortium name="WormBaseParasite"/>
        </authorList>
    </citation>
    <scope>IDENTIFICATION</scope>
</reference>
<dbReference type="AlphaFoldDB" id="A0A915EEY0"/>
<accession>A0A915EEY0</accession>
<organism evidence="2 3">
    <name type="scientific">Ditylenchus dipsaci</name>
    <dbReference type="NCBI Taxonomy" id="166011"/>
    <lineage>
        <taxon>Eukaryota</taxon>
        <taxon>Metazoa</taxon>
        <taxon>Ecdysozoa</taxon>
        <taxon>Nematoda</taxon>
        <taxon>Chromadorea</taxon>
        <taxon>Rhabditida</taxon>
        <taxon>Tylenchina</taxon>
        <taxon>Tylenchomorpha</taxon>
        <taxon>Sphaerularioidea</taxon>
        <taxon>Anguinidae</taxon>
        <taxon>Anguininae</taxon>
        <taxon>Ditylenchus</taxon>
    </lineage>
</organism>
<keyword evidence="2" id="KW-1185">Reference proteome</keyword>
<evidence type="ECO:0000313" key="2">
    <source>
        <dbReference type="Proteomes" id="UP000887574"/>
    </source>
</evidence>
<evidence type="ECO:0000256" key="1">
    <source>
        <dbReference type="SAM" id="MobiDB-lite"/>
    </source>
</evidence>
<dbReference type="Proteomes" id="UP000887574">
    <property type="component" value="Unplaced"/>
</dbReference>